<dbReference type="Gene3D" id="3.80.30.20">
    <property type="entry name" value="tm_1862 like domain"/>
    <property type="match status" value="1"/>
</dbReference>
<proteinExistence type="predicted"/>
<keyword evidence="5" id="KW-0408">Iron</keyword>
<dbReference type="CDD" id="cd01335">
    <property type="entry name" value="Radical_SAM"/>
    <property type="match status" value="1"/>
</dbReference>
<evidence type="ECO:0000256" key="6">
    <source>
        <dbReference type="ARBA" id="ARBA00023014"/>
    </source>
</evidence>
<protein>
    <submittedName>
        <fullName evidence="8">TIGR01212 family radical SAM protein</fullName>
    </submittedName>
</protein>
<dbReference type="InterPro" id="IPR023404">
    <property type="entry name" value="rSAM_horseshoe"/>
</dbReference>
<dbReference type="EMBL" id="DVKS01000186">
    <property type="protein sequence ID" value="HIT42623.1"/>
    <property type="molecule type" value="Genomic_DNA"/>
</dbReference>
<dbReference type="NCBIfam" id="TIGR01212">
    <property type="entry name" value="TIGR01212 family radical SAM protein"/>
    <property type="match status" value="1"/>
</dbReference>
<evidence type="ECO:0000256" key="2">
    <source>
        <dbReference type="ARBA" id="ARBA00022485"/>
    </source>
</evidence>
<comment type="caution">
    <text evidence="8">The sequence shown here is derived from an EMBL/GenBank/DDBJ whole genome shotgun (WGS) entry which is preliminary data.</text>
</comment>
<dbReference type="GO" id="GO:0003824">
    <property type="term" value="F:catalytic activity"/>
    <property type="evidence" value="ECO:0007669"/>
    <property type="project" value="InterPro"/>
</dbReference>
<evidence type="ECO:0000256" key="1">
    <source>
        <dbReference type="ARBA" id="ARBA00001966"/>
    </source>
</evidence>
<keyword evidence="4" id="KW-0479">Metal-binding</keyword>
<dbReference type="PANTHER" id="PTHR11135:SF1">
    <property type="entry name" value="PROTEIN YHCC"/>
    <property type="match status" value="1"/>
</dbReference>
<sequence>MPQNPRLWDQRPYHTLSYSLKKQFKTRVYKLSLDGGMTCPNRDGTLGTGGCIFCSKGGSGDFAESCRSYPDIAGQIEAARKRIERKAPSGPYIAYFQSFTNTYAPLPYLSDLFSRTLDHPQIAALSIGTRPDCLEDEKIRLLAELNRKKPVWVELGLQTIHPNTAALIRRGYPLSCFADTAARLKEAGLTVIVHLILGLPGESREQMLSSVDYTAHFLPALDGIKLQLLHVLKGTDLAAMYEKDPFPLFSMEEYADFIVTCIEHLPPSMTVHRITGDGPRSLLIAPEWSLHKRQVLNTIDRRFRERNTFQGAKF</sequence>
<dbReference type="InterPro" id="IPR006638">
    <property type="entry name" value="Elp3/MiaA/NifB-like_rSAM"/>
</dbReference>
<dbReference type="InterPro" id="IPR058240">
    <property type="entry name" value="rSAM_sf"/>
</dbReference>
<dbReference type="PANTHER" id="PTHR11135">
    <property type="entry name" value="HISTONE ACETYLTRANSFERASE-RELATED"/>
    <property type="match status" value="1"/>
</dbReference>
<dbReference type="Pfam" id="PF04055">
    <property type="entry name" value="Radical_SAM"/>
    <property type="match status" value="1"/>
</dbReference>
<accession>A0A9D1GKQ1</accession>
<evidence type="ECO:0000313" key="8">
    <source>
        <dbReference type="EMBL" id="HIT42623.1"/>
    </source>
</evidence>
<evidence type="ECO:0000256" key="4">
    <source>
        <dbReference type="ARBA" id="ARBA00022723"/>
    </source>
</evidence>
<dbReference type="InterPro" id="IPR007197">
    <property type="entry name" value="rSAM"/>
</dbReference>
<dbReference type="SFLD" id="SFLDG01091">
    <property type="entry name" value="uncharacterized_CHP01210-like"/>
    <property type="match status" value="1"/>
</dbReference>
<evidence type="ECO:0000313" key="9">
    <source>
        <dbReference type="Proteomes" id="UP000886860"/>
    </source>
</evidence>
<dbReference type="Proteomes" id="UP000886860">
    <property type="component" value="Unassembled WGS sequence"/>
</dbReference>
<dbReference type="InterPro" id="IPR032432">
    <property type="entry name" value="Radical_SAM_C"/>
</dbReference>
<gene>
    <name evidence="8" type="ORF">IAB60_11125</name>
</gene>
<keyword evidence="6" id="KW-0411">Iron-sulfur</keyword>
<dbReference type="AlphaFoldDB" id="A0A9D1GKQ1"/>
<evidence type="ECO:0000256" key="5">
    <source>
        <dbReference type="ARBA" id="ARBA00023004"/>
    </source>
</evidence>
<name>A0A9D1GKQ1_9FIRM</name>
<dbReference type="SMART" id="SM00729">
    <property type="entry name" value="Elp3"/>
    <property type="match status" value="1"/>
</dbReference>
<reference evidence="8" key="1">
    <citation type="submission" date="2020-10" db="EMBL/GenBank/DDBJ databases">
        <authorList>
            <person name="Gilroy R."/>
        </authorList>
    </citation>
    <scope>NUCLEOTIDE SEQUENCE</scope>
    <source>
        <strain evidence="8">CHK123-3438</strain>
    </source>
</reference>
<dbReference type="Pfam" id="PF16199">
    <property type="entry name" value="Radical_SAM_C"/>
    <property type="match status" value="1"/>
</dbReference>
<organism evidence="8 9">
    <name type="scientific">Candidatus Caccovicinus merdipullorum</name>
    <dbReference type="NCBI Taxonomy" id="2840724"/>
    <lineage>
        <taxon>Bacteria</taxon>
        <taxon>Bacillati</taxon>
        <taxon>Bacillota</taxon>
        <taxon>Clostridia</taxon>
        <taxon>Eubacteriales</taxon>
        <taxon>Candidatus Caccovicinus</taxon>
    </lineage>
</organism>
<keyword evidence="2" id="KW-0004">4Fe-4S</keyword>
<dbReference type="PROSITE" id="PS51918">
    <property type="entry name" value="RADICAL_SAM"/>
    <property type="match status" value="1"/>
</dbReference>
<dbReference type="InterPro" id="IPR005911">
    <property type="entry name" value="YhcC-like"/>
</dbReference>
<keyword evidence="3" id="KW-0949">S-adenosyl-L-methionine</keyword>
<evidence type="ECO:0000259" key="7">
    <source>
        <dbReference type="PROSITE" id="PS51918"/>
    </source>
</evidence>
<reference evidence="8" key="2">
    <citation type="journal article" date="2021" name="PeerJ">
        <title>Extensive microbial diversity within the chicken gut microbiome revealed by metagenomics and culture.</title>
        <authorList>
            <person name="Gilroy R."/>
            <person name="Ravi A."/>
            <person name="Getino M."/>
            <person name="Pursley I."/>
            <person name="Horton D.L."/>
            <person name="Alikhan N.F."/>
            <person name="Baker D."/>
            <person name="Gharbi K."/>
            <person name="Hall N."/>
            <person name="Watson M."/>
            <person name="Adriaenssens E.M."/>
            <person name="Foster-Nyarko E."/>
            <person name="Jarju S."/>
            <person name="Secka A."/>
            <person name="Antonio M."/>
            <person name="Oren A."/>
            <person name="Chaudhuri R.R."/>
            <person name="La Ragione R."/>
            <person name="Hildebrand F."/>
            <person name="Pallen M.J."/>
        </authorList>
    </citation>
    <scope>NUCLEOTIDE SEQUENCE</scope>
    <source>
        <strain evidence="8">CHK123-3438</strain>
    </source>
</reference>
<dbReference type="GO" id="GO:0046872">
    <property type="term" value="F:metal ion binding"/>
    <property type="evidence" value="ECO:0007669"/>
    <property type="project" value="UniProtKB-KW"/>
</dbReference>
<dbReference type="InterPro" id="IPR039661">
    <property type="entry name" value="ELP3"/>
</dbReference>
<dbReference type="GO" id="GO:0051539">
    <property type="term" value="F:4 iron, 4 sulfur cluster binding"/>
    <property type="evidence" value="ECO:0007669"/>
    <property type="project" value="UniProtKB-KW"/>
</dbReference>
<dbReference type="SFLD" id="SFLDS00029">
    <property type="entry name" value="Radical_SAM"/>
    <property type="match status" value="1"/>
</dbReference>
<comment type="cofactor">
    <cofactor evidence="1">
        <name>[4Fe-4S] cluster</name>
        <dbReference type="ChEBI" id="CHEBI:49883"/>
    </cofactor>
</comment>
<dbReference type="SUPFAM" id="SSF102114">
    <property type="entry name" value="Radical SAM enzymes"/>
    <property type="match status" value="1"/>
</dbReference>
<feature type="domain" description="Radical SAM core" evidence="7">
    <location>
        <begin position="23"/>
        <end position="268"/>
    </location>
</feature>
<dbReference type="SFLD" id="SFLDG01086">
    <property type="entry name" value="elongater_protein-like"/>
    <property type="match status" value="1"/>
</dbReference>
<evidence type="ECO:0000256" key="3">
    <source>
        <dbReference type="ARBA" id="ARBA00022691"/>
    </source>
</evidence>